<dbReference type="Pfam" id="PF13411">
    <property type="entry name" value="MerR_1"/>
    <property type="match status" value="1"/>
</dbReference>
<dbReference type="GO" id="GO:0008408">
    <property type="term" value="F:3'-5' exonuclease activity"/>
    <property type="evidence" value="ECO:0007669"/>
    <property type="project" value="InterPro"/>
</dbReference>
<keyword evidence="1" id="KW-0678">Repressor</keyword>
<dbReference type="RefSeq" id="WP_010837521.1">
    <property type="nucleotide sequence ID" value="NZ_APMY01000051.1"/>
</dbReference>
<dbReference type="eggNOG" id="COG0592">
    <property type="taxonomic scope" value="Bacteria"/>
</dbReference>
<accession>R7WSR1</accession>
<evidence type="ECO:0000256" key="3">
    <source>
        <dbReference type="ARBA" id="ARBA00023125"/>
    </source>
</evidence>
<sequence>MTDSPPSTPPTDPPSMSIGAFARRSGLTASALRFYADAGLLPPAETDDASGYRFYSEDQLESAVLLRRLREIGMPLAGVRSVLAAHPEEGIRLVDEHVDAVVDDAAAVRERAVRIRAELREKAALRGRAELRDRAESAATPLIVVAEASGPVLASAIEQVLTAVSGDPEIAVLGGVLVEARSGSVEVIATDRYRMSVRTLAGAAPTGTIWVGTVDGDDLRAALTDLRHSPSARIEAIGDGVWIRPRGAGDRYCRLVDGQFPDHRAMLDALRPVETRVVVAKADLLRALEAHAADVVSIDVTETGIVVSGNESATGSDRLTAVVSGTPTTIRFAMTTLYPAIATAIAADLLLDLRGPDQPVTVRSADNGDLTTYVMPTGDTTDGAVG</sequence>
<dbReference type="GO" id="GO:0006260">
    <property type="term" value="P:DNA replication"/>
    <property type="evidence" value="ECO:0007669"/>
    <property type="project" value="InterPro"/>
</dbReference>
<dbReference type="InterPro" id="IPR000551">
    <property type="entry name" value="MerR-type_HTH_dom"/>
</dbReference>
<dbReference type="Pfam" id="PF02767">
    <property type="entry name" value="DNA_pol3_beta_2"/>
    <property type="match status" value="1"/>
</dbReference>
<dbReference type="GO" id="GO:0003887">
    <property type="term" value="F:DNA-directed DNA polymerase activity"/>
    <property type="evidence" value="ECO:0007669"/>
    <property type="project" value="InterPro"/>
</dbReference>
<dbReference type="InterPro" id="IPR046938">
    <property type="entry name" value="DNA_clamp_sf"/>
</dbReference>
<dbReference type="eggNOG" id="COG0789">
    <property type="taxonomic scope" value="Bacteria"/>
</dbReference>
<comment type="caution">
    <text evidence="6">The sequence shown here is derived from an EMBL/GenBank/DDBJ whole genome shotgun (WGS) entry which is preliminary data.</text>
</comment>
<dbReference type="SMART" id="SM00422">
    <property type="entry name" value="HTH_MERR"/>
    <property type="match status" value="1"/>
</dbReference>
<keyword evidence="2" id="KW-0805">Transcription regulation</keyword>
<dbReference type="InterPro" id="IPR009061">
    <property type="entry name" value="DNA-bd_dom_put_sf"/>
</dbReference>
<protein>
    <submittedName>
        <fullName evidence="6">DNA polymerase III beta chain</fullName>
    </submittedName>
</protein>
<dbReference type="InterPro" id="IPR047057">
    <property type="entry name" value="MerR_fam"/>
</dbReference>
<evidence type="ECO:0000259" key="5">
    <source>
        <dbReference type="PROSITE" id="PS50937"/>
    </source>
</evidence>
<reference evidence="6 7" key="1">
    <citation type="journal article" date="2013" name="Genome Announc.">
        <title>Draft Genome Sequence of Rhodococcus rhodnii Strain LMG5362, a Symbiont of Rhodnius prolixus (Hemiptera, Reduviidae, Triatominae), the Principle Vector of Trypanosoma cruzi.</title>
        <authorList>
            <person name="Pachebat J.A."/>
            <person name="van Keulen G."/>
            <person name="Whitten M.M."/>
            <person name="Girdwood S."/>
            <person name="Del Sol R."/>
            <person name="Dyson P.J."/>
            <person name="Facey P.D."/>
        </authorList>
    </citation>
    <scope>NUCLEOTIDE SEQUENCE [LARGE SCALE GENOMIC DNA]</scope>
    <source>
        <strain evidence="6 7">LMG 5362</strain>
    </source>
</reference>
<evidence type="ECO:0000313" key="6">
    <source>
        <dbReference type="EMBL" id="EOM77209.1"/>
    </source>
</evidence>
<keyword evidence="4" id="KW-0804">Transcription</keyword>
<dbReference type="InterPro" id="IPR022637">
    <property type="entry name" value="DNA_polIII_beta_cen"/>
</dbReference>
<dbReference type="Proteomes" id="UP000013525">
    <property type="component" value="Unassembled WGS sequence"/>
</dbReference>
<name>R7WSR1_9NOCA</name>
<dbReference type="PROSITE" id="PS50937">
    <property type="entry name" value="HTH_MERR_2"/>
    <property type="match status" value="1"/>
</dbReference>
<dbReference type="PATRIC" id="fig|1273125.3.peg.1408"/>
<dbReference type="GO" id="GO:0003700">
    <property type="term" value="F:DNA-binding transcription factor activity"/>
    <property type="evidence" value="ECO:0007669"/>
    <property type="project" value="InterPro"/>
</dbReference>
<evidence type="ECO:0000313" key="7">
    <source>
        <dbReference type="Proteomes" id="UP000013525"/>
    </source>
</evidence>
<dbReference type="PANTHER" id="PTHR30204">
    <property type="entry name" value="REDOX-CYCLING DRUG-SENSING TRANSCRIPTIONAL ACTIVATOR SOXR"/>
    <property type="match status" value="1"/>
</dbReference>
<dbReference type="InterPro" id="IPR001001">
    <property type="entry name" value="DNA_polIII_beta"/>
</dbReference>
<evidence type="ECO:0000256" key="2">
    <source>
        <dbReference type="ARBA" id="ARBA00023015"/>
    </source>
</evidence>
<keyword evidence="3" id="KW-0238">DNA-binding</keyword>
<dbReference type="CDD" id="cd00140">
    <property type="entry name" value="beta_clamp"/>
    <property type="match status" value="1"/>
</dbReference>
<dbReference type="SUPFAM" id="SSF46955">
    <property type="entry name" value="Putative DNA-binding domain"/>
    <property type="match status" value="1"/>
</dbReference>
<proteinExistence type="predicted"/>
<gene>
    <name evidence="6" type="ORF">Rrhod_1457</name>
</gene>
<organism evidence="6 7">
    <name type="scientific">Rhodococcus rhodnii LMG 5362</name>
    <dbReference type="NCBI Taxonomy" id="1273125"/>
    <lineage>
        <taxon>Bacteria</taxon>
        <taxon>Bacillati</taxon>
        <taxon>Actinomycetota</taxon>
        <taxon>Actinomycetes</taxon>
        <taxon>Mycobacteriales</taxon>
        <taxon>Nocardiaceae</taxon>
        <taxon>Rhodococcus</taxon>
    </lineage>
</organism>
<feature type="domain" description="HTH merR-type" evidence="5">
    <location>
        <begin position="15"/>
        <end position="85"/>
    </location>
</feature>
<dbReference type="PANTHER" id="PTHR30204:SF69">
    <property type="entry name" value="MERR-FAMILY TRANSCRIPTIONAL REGULATOR"/>
    <property type="match status" value="1"/>
</dbReference>
<dbReference type="GO" id="GO:0009360">
    <property type="term" value="C:DNA polymerase III complex"/>
    <property type="evidence" value="ECO:0007669"/>
    <property type="project" value="InterPro"/>
</dbReference>
<keyword evidence="7" id="KW-1185">Reference proteome</keyword>
<dbReference type="GO" id="GO:0003677">
    <property type="term" value="F:DNA binding"/>
    <property type="evidence" value="ECO:0007669"/>
    <property type="project" value="UniProtKB-KW"/>
</dbReference>
<dbReference type="Gene3D" id="1.10.1660.10">
    <property type="match status" value="1"/>
</dbReference>
<dbReference type="SUPFAM" id="SSF55979">
    <property type="entry name" value="DNA clamp"/>
    <property type="match status" value="1"/>
</dbReference>
<dbReference type="AlphaFoldDB" id="R7WSR1"/>
<dbReference type="EMBL" id="APMY01000051">
    <property type="protein sequence ID" value="EOM77209.1"/>
    <property type="molecule type" value="Genomic_DNA"/>
</dbReference>
<evidence type="ECO:0000256" key="1">
    <source>
        <dbReference type="ARBA" id="ARBA00022491"/>
    </source>
</evidence>
<dbReference type="SMART" id="SM00480">
    <property type="entry name" value="POL3Bc"/>
    <property type="match status" value="1"/>
</dbReference>
<dbReference type="Gene3D" id="3.10.150.10">
    <property type="entry name" value="DNA Polymerase III, subunit A, domain 2"/>
    <property type="match status" value="2"/>
</dbReference>
<evidence type="ECO:0000256" key="4">
    <source>
        <dbReference type="ARBA" id="ARBA00023163"/>
    </source>
</evidence>